<accession>A0ACC1BXW1</accession>
<reference evidence="2" key="1">
    <citation type="journal article" date="2023" name="G3 (Bethesda)">
        <title>Genome assembly and association tests identify interacting loci associated with vigor, precocity, and sex in interspecific pistachio rootstocks.</title>
        <authorList>
            <person name="Palmer W."/>
            <person name="Jacygrad E."/>
            <person name="Sagayaradj S."/>
            <person name="Cavanaugh K."/>
            <person name="Han R."/>
            <person name="Bertier L."/>
            <person name="Beede B."/>
            <person name="Kafkas S."/>
            <person name="Golino D."/>
            <person name="Preece J."/>
            <person name="Michelmore R."/>
        </authorList>
    </citation>
    <scope>NUCLEOTIDE SEQUENCE [LARGE SCALE GENOMIC DNA]</scope>
</reference>
<sequence length="403" mass="44868">MFGVPLYLLSTWDKTSCKRIYDSVFFGCTRVSVDGSLVMNSIWCCSLISIPCYFIAEGRCKEGEEAGILSFDFGDPFANFGGFDRFGGPRSLISSFFGGRDPFDDPFFTRPFGGMLESNFFGHTGSPLINMQPSAFIEHQAPEPKRSRGLVIEELNSDEEEAVKENKENPRKHGRSSKEPFVEDPDDVVEGRKNKHLQYSNDYSPCNGVQLPPQAHSFTFSSSNVTYGGANGAYYTSSKTRRTGSDGVTFEESKEADTTTRQATHKISRGLNKKGHSVTRKLNSDGKVDTLQALHNLKEDELADFEEAWDGNARKYLPGWTGSFSGHNKMGKIAFMAWNEEVAADRNEQASRGGWALPSTEQSQNLGRVVADRSGSPRTQHMTMKNSSDVRERMGFPRGRSRN</sequence>
<proteinExistence type="predicted"/>
<dbReference type="EMBL" id="CM047898">
    <property type="protein sequence ID" value="KAJ0104518.1"/>
    <property type="molecule type" value="Genomic_DNA"/>
</dbReference>
<organism evidence="1 2">
    <name type="scientific">Pistacia atlantica</name>
    <dbReference type="NCBI Taxonomy" id="434234"/>
    <lineage>
        <taxon>Eukaryota</taxon>
        <taxon>Viridiplantae</taxon>
        <taxon>Streptophyta</taxon>
        <taxon>Embryophyta</taxon>
        <taxon>Tracheophyta</taxon>
        <taxon>Spermatophyta</taxon>
        <taxon>Magnoliopsida</taxon>
        <taxon>eudicotyledons</taxon>
        <taxon>Gunneridae</taxon>
        <taxon>Pentapetalae</taxon>
        <taxon>rosids</taxon>
        <taxon>malvids</taxon>
        <taxon>Sapindales</taxon>
        <taxon>Anacardiaceae</taxon>
        <taxon>Pistacia</taxon>
    </lineage>
</organism>
<comment type="caution">
    <text evidence="1">The sequence shown here is derived from an EMBL/GenBank/DDBJ whole genome shotgun (WGS) entry which is preliminary data.</text>
</comment>
<evidence type="ECO:0000313" key="2">
    <source>
        <dbReference type="Proteomes" id="UP001164250"/>
    </source>
</evidence>
<gene>
    <name evidence="1" type="ORF">Patl1_18574</name>
</gene>
<protein>
    <submittedName>
        <fullName evidence="1">Uncharacterized protein</fullName>
    </submittedName>
</protein>
<keyword evidence="2" id="KW-1185">Reference proteome</keyword>
<name>A0ACC1BXW1_9ROSI</name>
<evidence type="ECO:0000313" key="1">
    <source>
        <dbReference type="EMBL" id="KAJ0104518.1"/>
    </source>
</evidence>
<dbReference type="Proteomes" id="UP001164250">
    <property type="component" value="Chromosome 2"/>
</dbReference>